<dbReference type="PANTHER" id="PTHR24567:SF68">
    <property type="entry name" value="DNA-BINDING TRANSCRIPTIONAL DUAL REGULATOR CRP"/>
    <property type="match status" value="1"/>
</dbReference>
<dbReference type="SUPFAM" id="SSF51206">
    <property type="entry name" value="cAMP-binding domain-like"/>
    <property type="match status" value="1"/>
</dbReference>
<dbReference type="InterPro" id="IPR014710">
    <property type="entry name" value="RmlC-like_jellyroll"/>
</dbReference>
<dbReference type="Gene3D" id="2.60.120.10">
    <property type="entry name" value="Jelly Rolls"/>
    <property type="match status" value="1"/>
</dbReference>
<dbReference type="InterPro" id="IPR036390">
    <property type="entry name" value="WH_DNA-bd_sf"/>
</dbReference>
<dbReference type="GO" id="GO:0003677">
    <property type="term" value="F:DNA binding"/>
    <property type="evidence" value="ECO:0007669"/>
    <property type="project" value="UniProtKB-KW"/>
</dbReference>
<feature type="domain" description="HTH crp-type" evidence="6">
    <location>
        <begin position="156"/>
        <end position="226"/>
    </location>
</feature>
<dbReference type="InterPro" id="IPR018490">
    <property type="entry name" value="cNMP-bd_dom_sf"/>
</dbReference>
<name>A0A261VH69_9BORD</name>
<evidence type="ECO:0000259" key="5">
    <source>
        <dbReference type="PROSITE" id="PS50042"/>
    </source>
</evidence>
<keyword evidence="4" id="KW-1133">Transmembrane helix</keyword>
<dbReference type="EMBL" id="NEVT01000007">
    <property type="protein sequence ID" value="OZI73508.1"/>
    <property type="molecule type" value="Genomic_DNA"/>
</dbReference>
<dbReference type="PROSITE" id="PS50042">
    <property type="entry name" value="CNMP_BINDING_3"/>
    <property type="match status" value="1"/>
</dbReference>
<keyword evidence="8" id="KW-1185">Reference proteome</keyword>
<dbReference type="Gene3D" id="1.10.10.10">
    <property type="entry name" value="Winged helix-like DNA-binding domain superfamily/Winged helix DNA-binding domain"/>
    <property type="match status" value="1"/>
</dbReference>
<dbReference type="InterPro" id="IPR050397">
    <property type="entry name" value="Env_Response_Regulators"/>
</dbReference>
<dbReference type="Proteomes" id="UP000215633">
    <property type="component" value="Unassembled WGS sequence"/>
</dbReference>
<dbReference type="Pfam" id="PF13545">
    <property type="entry name" value="HTH_Crp_2"/>
    <property type="match status" value="1"/>
</dbReference>
<dbReference type="AlphaFoldDB" id="A0A261VH69"/>
<keyword evidence="4" id="KW-0472">Membrane</keyword>
<proteinExistence type="predicted"/>
<accession>A0A261VH69</accession>
<keyword evidence="4" id="KW-0812">Transmembrane</keyword>
<dbReference type="CDD" id="cd00038">
    <property type="entry name" value="CAP_ED"/>
    <property type="match status" value="1"/>
</dbReference>
<feature type="transmembrane region" description="Helical" evidence="4">
    <location>
        <begin position="112"/>
        <end position="136"/>
    </location>
</feature>
<sequence>MSDAAHCVSSAALAELFHGCAWFADLSAEHQDLVLSTARAEHVAGGAWVARRNAPSDYWLGVHSGLLKLSVYNESGRSCTFSGVPPGCWFGEGSVIKRELRKYDVVALRPSLVMQVPAATFLALLAVSLPFAHFVIGQMNDRMGEFIASIQNHRLLDPDARVAQALARLLRPHPRAPAGASLAISQEELGFLTGLSRQRVNQALQMLADQRILALAYNQITALDPDRLRRYGLDQI</sequence>
<organism evidence="7 8">
    <name type="scientific">Bordetella genomosp. 2</name>
    <dbReference type="NCBI Taxonomy" id="1983456"/>
    <lineage>
        <taxon>Bacteria</taxon>
        <taxon>Pseudomonadati</taxon>
        <taxon>Pseudomonadota</taxon>
        <taxon>Betaproteobacteria</taxon>
        <taxon>Burkholderiales</taxon>
        <taxon>Alcaligenaceae</taxon>
        <taxon>Bordetella</taxon>
    </lineage>
</organism>
<keyword evidence="3" id="KW-0804">Transcription</keyword>
<dbReference type="InterPro" id="IPR036388">
    <property type="entry name" value="WH-like_DNA-bd_sf"/>
</dbReference>
<evidence type="ECO:0000256" key="4">
    <source>
        <dbReference type="SAM" id="Phobius"/>
    </source>
</evidence>
<keyword evidence="2" id="KW-0238">DNA-binding</keyword>
<protein>
    <submittedName>
        <fullName evidence="7">Crp/Fnr family transcriptional regulator</fullName>
    </submittedName>
</protein>
<evidence type="ECO:0000259" key="6">
    <source>
        <dbReference type="PROSITE" id="PS51063"/>
    </source>
</evidence>
<evidence type="ECO:0000256" key="3">
    <source>
        <dbReference type="ARBA" id="ARBA00023163"/>
    </source>
</evidence>
<dbReference type="InterPro" id="IPR012318">
    <property type="entry name" value="HTH_CRP"/>
</dbReference>
<gene>
    <name evidence="7" type="ORF">CAL24_16725</name>
</gene>
<dbReference type="RefSeq" id="WP_094807314.1">
    <property type="nucleotide sequence ID" value="NZ_NEVT01000007.1"/>
</dbReference>
<evidence type="ECO:0000313" key="8">
    <source>
        <dbReference type="Proteomes" id="UP000215633"/>
    </source>
</evidence>
<dbReference type="PANTHER" id="PTHR24567">
    <property type="entry name" value="CRP FAMILY TRANSCRIPTIONAL REGULATORY PROTEIN"/>
    <property type="match status" value="1"/>
</dbReference>
<dbReference type="PROSITE" id="PS51063">
    <property type="entry name" value="HTH_CRP_2"/>
    <property type="match status" value="1"/>
</dbReference>
<dbReference type="SUPFAM" id="SSF46785">
    <property type="entry name" value="Winged helix' DNA-binding domain"/>
    <property type="match status" value="1"/>
</dbReference>
<feature type="domain" description="Cyclic nucleotide-binding" evidence="5">
    <location>
        <begin position="22"/>
        <end position="125"/>
    </location>
</feature>
<dbReference type="SMART" id="SM00100">
    <property type="entry name" value="cNMP"/>
    <property type="match status" value="1"/>
</dbReference>
<evidence type="ECO:0000313" key="7">
    <source>
        <dbReference type="EMBL" id="OZI73508.1"/>
    </source>
</evidence>
<dbReference type="GO" id="GO:0005829">
    <property type="term" value="C:cytosol"/>
    <property type="evidence" value="ECO:0007669"/>
    <property type="project" value="TreeGrafter"/>
</dbReference>
<evidence type="ECO:0000256" key="2">
    <source>
        <dbReference type="ARBA" id="ARBA00023125"/>
    </source>
</evidence>
<dbReference type="Pfam" id="PF00027">
    <property type="entry name" value="cNMP_binding"/>
    <property type="match status" value="1"/>
</dbReference>
<keyword evidence="1" id="KW-0805">Transcription regulation</keyword>
<reference evidence="8" key="1">
    <citation type="submission" date="2017-05" db="EMBL/GenBank/DDBJ databases">
        <title>Complete and WGS of Bordetella genogroups.</title>
        <authorList>
            <person name="Spilker T."/>
            <person name="Lipuma J."/>
        </authorList>
    </citation>
    <scope>NUCLEOTIDE SEQUENCE [LARGE SCALE GENOMIC DNA]</scope>
    <source>
        <strain evidence="8">AU8256</strain>
    </source>
</reference>
<evidence type="ECO:0000256" key="1">
    <source>
        <dbReference type="ARBA" id="ARBA00023015"/>
    </source>
</evidence>
<dbReference type="InterPro" id="IPR000595">
    <property type="entry name" value="cNMP-bd_dom"/>
</dbReference>
<dbReference type="GO" id="GO:0003700">
    <property type="term" value="F:DNA-binding transcription factor activity"/>
    <property type="evidence" value="ECO:0007669"/>
    <property type="project" value="TreeGrafter"/>
</dbReference>
<comment type="caution">
    <text evidence="7">The sequence shown here is derived from an EMBL/GenBank/DDBJ whole genome shotgun (WGS) entry which is preliminary data.</text>
</comment>